<reference evidence="1 2" key="1">
    <citation type="submission" date="2014-04" db="EMBL/GenBank/DDBJ databases">
        <authorList>
            <consortium name="DOE Joint Genome Institute"/>
            <person name="Kuo A."/>
            <person name="Kohler A."/>
            <person name="Costa M.D."/>
            <person name="Nagy L.G."/>
            <person name="Floudas D."/>
            <person name="Copeland A."/>
            <person name="Barry K.W."/>
            <person name="Cichocki N."/>
            <person name="Veneault-Fourrey C."/>
            <person name="LaButti K."/>
            <person name="Lindquist E.A."/>
            <person name="Lipzen A."/>
            <person name="Lundell T."/>
            <person name="Morin E."/>
            <person name="Murat C."/>
            <person name="Sun H."/>
            <person name="Tunlid A."/>
            <person name="Henrissat B."/>
            <person name="Grigoriev I.V."/>
            <person name="Hibbett D.S."/>
            <person name="Martin F."/>
            <person name="Nordberg H.P."/>
            <person name="Cantor M.N."/>
            <person name="Hua S.X."/>
        </authorList>
    </citation>
    <scope>NUCLEOTIDE SEQUENCE [LARGE SCALE GENOMIC DNA]</scope>
    <source>
        <strain evidence="1 2">Marx 270</strain>
    </source>
</reference>
<keyword evidence="2" id="KW-1185">Reference proteome</keyword>
<organism evidence="1 2">
    <name type="scientific">Pisolithus tinctorius Marx 270</name>
    <dbReference type="NCBI Taxonomy" id="870435"/>
    <lineage>
        <taxon>Eukaryota</taxon>
        <taxon>Fungi</taxon>
        <taxon>Dikarya</taxon>
        <taxon>Basidiomycota</taxon>
        <taxon>Agaricomycotina</taxon>
        <taxon>Agaricomycetes</taxon>
        <taxon>Agaricomycetidae</taxon>
        <taxon>Boletales</taxon>
        <taxon>Sclerodermatineae</taxon>
        <taxon>Pisolithaceae</taxon>
        <taxon>Pisolithus</taxon>
    </lineage>
</organism>
<sequence>MCGVDADAIGIEAAGAVHSAVYCVATYVQKKISALLWAEHGIHMSHATSPTLSMSFKHQLVLDQMAKDPAQHQGLDLIKEGIAFEHGIHLSSHNKLTSIGFPISGVHDQWSGKWLGLWVVPNNHLKNAITYLYLHMIAGVGGMLLQMTTDCRSETTKVFGLSIALHEQSAPHLSTEPLPPHCFLHNVWNIVIEQGWLHFHLQWGEGIYNPTDPNHEVLVQWLWPAFIQHELDQLKEHFNNHPTCFDAAKKLPSGVLPNVAIVLAANYGGECQLIPFDHTVVHHLRAKIGGESLVAFTDKDFATQVHAVFISLGVEITLHNIWQVFTRTLPLLYD</sequence>
<dbReference type="PANTHER" id="PTHR46177">
    <property type="entry name" value="INTEGRASE CATALYTIC DOMAIN-CONTAINING PROTEIN"/>
    <property type="match status" value="1"/>
</dbReference>
<reference evidence="2" key="2">
    <citation type="submission" date="2015-01" db="EMBL/GenBank/DDBJ databases">
        <title>Evolutionary Origins and Diversification of the Mycorrhizal Mutualists.</title>
        <authorList>
            <consortium name="DOE Joint Genome Institute"/>
            <consortium name="Mycorrhizal Genomics Consortium"/>
            <person name="Kohler A."/>
            <person name="Kuo A."/>
            <person name="Nagy L.G."/>
            <person name="Floudas D."/>
            <person name="Copeland A."/>
            <person name="Barry K.W."/>
            <person name="Cichocki N."/>
            <person name="Veneault-Fourrey C."/>
            <person name="LaButti K."/>
            <person name="Lindquist E.A."/>
            <person name="Lipzen A."/>
            <person name="Lundell T."/>
            <person name="Morin E."/>
            <person name="Murat C."/>
            <person name="Riley R."/>
            <person name="Ohm R."/>
            <person name="Sun H."/>
            <person name="Tunlid A."/>
            <person name="Henrissat B."/>
            <person name="Grigoriev I.V."/>
            <person name="Hibbett D.S."/>
            <person name="Martin F."/>
        </authorList>
    </citation>
    <scope>NUCLEOTIDE SEQUENCE [LARGE SCALE GENOMIC DNA]</scope>
    <source>
        <strain evidence="2">Marx 270</strain>
    </source>
</reference>
<dbReference type="AlphaFoldDB" id="A0A0C3JI16"/>
<accession>A0A0C3JI16</accession>
<dbReference type="Proteomes" id="UP000054217">
    <property type="component" value="Unassembled WGS sequence"/>
</dbReference>
<evidence type="ECO:0000313" key="2">
    <source>
        <dbReference type="Proteomes" id="UP000054217"/>
    </source>
</evidence>
<dbReference type="InParanoid" id="A0A0C3JI16"/>
<proteinExistence type="predicted"/>
<dbReference type="HOGENOM" id="CLU_039761_0_1_1"/>
<dbReference type="OrthoDB" id="5392716at2759"/>
<dbReference type="STRING" id="870435.A0A0C3JI16"/>
<dbReference type="PANTHER" id="PTHR46177:SF1">
    <property type="entry name" value="INTEGRASE CATALYTIC DOMAIN-CONTAINING PROTEIN"/>
    <property type="match status" value="1"/>
</dbReference>
<name>A0A0C3JI16_PISTI</name>
<gene>
    <name evidence="1" type="ORF">M404DRAFT_14246</name>
</gene>
<evidence type="ECO:0000313" key="1">
    <source>
        <dbReference type="EMBL" id="KIO08723.1"/>
    </source>
</evidence>
<protein>
    <submittedName>
        <fullName evidence="1">Uncharacterized protein</fullName>
    </submittedName>
</protein>
<dbReference type="EMBL" id="KN831956">
    <property type="protein sequence ID" value="KIO08723.1"/>
    <property type="molecule type" value="Genomic_DNA"/>
</dbReference>